<evidence type="ECO:0000259" key="5">
    <source>
        <dbReference type="PROSITE" id="PS50172"/>
    </source>
</evidence>
<dbReference type="InterPro" id="IPR036420">
    <property type="entry name" value="BRCT_dom_sf"/>
</dbReference>
<evidence type="ECO:0000313" key="6">
    <source>
        <dbReference type="EMBL" id="CAL8132224.1"/>
    </source>
</evidence>
<dbReference type="InterPro" id="IPR002110">
    <property type="entry name" value="Ankyrin_rpt"/>
</dbReference>
<comment type="caution">
    <text evidence="6">The sequence shown here is derived from an EMBL/GenBank/DDBJ whole genome shotgun (WGS) entry which is preliminary data.</text>
</comment>
<keyword evidence="7" id="KW-1185">Reference proteome</keyword>
<feature type="region of interest" description="Disordered" evidence="4">
    <location>
        <begin position="481"/>
        <end position="532"/>
    </location>
</feature>
<dbReference type="EMBL" id="CAXLJM020000092">
    <property type="protein sequence ID" value="CAL8132224.1"/>
    <property type="molecule type" value="Genomic_DNA"/>
</dbReference>
<dbReference type="PROSITE" id="PS50297">
    <property type="entry name" value="ANK_REP_REGION"/>
    <property type="match status" value="2"/>
</dbReference>
<evidence type="ECO:0000256" key="2">
    <source>
        <dbReference type="ARBA" id="ARBA00023043"/>
    </source>
</evidence>
<evidence type="ECO:0000256" key="1">
    <source>
        <dbReference type="ARBA" id="ARBA00022737"/>
    </source>
</evidence>
<feature type="compositionally biased region" description="Polar residues" evidence="4">
    <location>
        <begin position="123"/>
        <end position="132"/>
    </location>
</feature>
<sequence length="978" mass="108394">MTLLLSEIRDLRDLKAMSELIVPKVPTSFSESEVAVHALTKSNRSETEGEPESALRSMTNMEPAEAASLSALETLTDTKSAGGSKLLGQDAEKCIMDRKHEADENSRSSLFYSADSKCVSNFDYTDKNSTGNDSDRENSIKSVEERSTSESEPYSPLSTTECEPYSPLRITECESYSPLRITECESYSPLRITECGSDEELFESSPVCVPASPEILDVTPPKIANAFPNTLLKRSHAKRLESLDTGDMSIAKKKLFNFTDKSIDLERGAVSNTVIMDDEECMTTTTYELGIPVETLEKIAEMMCGPNFFTKSDETMEDEESENENASPNKDEIFAPGVLRFRTPSKVRKTSFGSQNQNHTSSEDFDTGYGTANASQSVISKKGEASLSEADVSPGEGNMDALEDDSTVQVIPAMAAEPLRESSGSDEDLFGLDMSAIFRQAAQLTPHPPSDNIDTVSTVEKVAKEQTKSVKRTWEYKKRPTIRRGKCPPPVVIRKSRKRKRERSPSSLDSMPLLPTPQFTVSPRTPSTKRDARSALEKILDLGTGEERELREIDLSQKPRRAAVPDKSKRFSTLAKEKRNAKGETQLHIACRNGNIQKVQELLENGAEIGARDFAGWIPLHEAVSGKGTDGAKAAIVKLLCQKGCNVNALGGFVGDTPLHEAAFYGLERIVEILLSFGAVPSIRNSDGKLPRDVSDNNFIIKLLEKRAGDKSMSLNTMSMAYLALEDPSLQQIRSQSAIFFFNFDISERVLHEIMTRLNLRWSSTLSDKVTHIVYETSTEDEENLLVPFGWEYMYGLAKGLWQISFHWIGESLYHSRCLPLNDFEISGCREPTDEAFGLLNWQSFSGTTGIPGLSRANREKGNPGLFQGFTFYSYKGCGFGNLNKKNIGYLAACAGAQLTNREPNPETIDPLEFPSRFHTLGDNNHIFALTTHVILYTNREAPPESKKYAMEHVKTLKLDWLVASVGHFQLADSDGFL</sequence>
<dbReference type="PANTHER" id="PTHR24171:SF8">
    <property type="entry name" value="BRCA1-ASSOCIATED RING DOMAIN PROTEIN 1"/>
    <property type="match status" value="1"/>
</dbReference>
<evidence type="ECO:0000313" key="7">
    <source>
        <dbReference type="Proteomes" id="UP001642540"/>
    </source>
</evidence>
<dbReference type="SUPFAM" id="SSF48403">
    <property type="entry name" value="Ankyrin repeat"/>
    <property type="match status" value="1"/>
</dbReference>
<protein>
    <recommendedName>
        <fullName evidence="5">BRCT domain-containing protein</fullName>
    </recommendedName>
</protein>
<dbReference type="Gene3D" id="1.25.40.20">
    <property type="entry name" value="Ankyrin repeat-containing domain"/>
    <property type="match status" value="1"/>
</dbReference>
<gene>
    <name evidence="6" type="ORF">ODALV1_LOCUS24531</name>
</gene>
<accession>A0ABP1RPB7</accession>
<dbReference type="SUPFAM" id="SSF52113">
    <property type="entry name" value="BRCT domain"/>
    <property type="match status" value="2"/>
</dbReference>
<feature type="compositionally biased region" description="Polar residues" evidence="4">
    <location>
        <begin position="150"/>
        <end position="161"/>
    </location>
</feature>
<feature type="region of interest" description="Disordered" evidence="4">
    <location>
        <begin position="123"/>
        <end position="162"/>
    </location>
</feature>
<reference evidence="6 7" key="1">
    <citation type="submission" date="2024-08" db="EMBL/GenBank/DDBJ databases">
        <authorList>
            <person name="Cucini C."/>
            <person name="Frati F."/>
        </authorList>
    </citation>
    <scope>NUCLEOTIDE SEQUENCE [LARGE SCALE GENOMIC DNA]</scope>
</reference>
<dbReference type="SMART" id="SM00248">
    <property type="entry name" value="ANK"/>
    <property type="match status" value="3"/>
</dbReference>
<feature type="compositionally biased region" description="Basic and acidic residues" evidence="4">
    <location>
        <begin position="133"/>
        <end position="149"/>
    </location>
</feature>
<proteinExistence type="predicted"/>
<feature type="compositionally biased region" description="Low complexity" evidence="4">
    <location>
        <begin position="505"/>
        <end position="517"/>
    </location>
</feature>
<feature type="repeat" description="ANK" evidence="3">
    <location>
        <begin position="582"/>
        <end position="614"/>
    </location>
</feature>
<feature type="compositionally biased region" description="Polar residues" evidence="4">
    <location>
        <begin position="351"/>
        <end position="360"/>
    </location>
</feature>
<evidence type="ECO:0000256" key="4">
    <source>
        <dbReference type="SAM" id="MobiDB-lite"/>
    </source>
</evidence>
<dbReference type="PROSITE" id="PS50172">
    <property type="entry name" value="BRCT"/>
    <property type="match status" value="2"/>
</dbReference>
<organism evidence="6 7">
    <name type="scientific">Orchesella dallaii</name>
    <dbReference type="NCBI Taxonomy" id="48710"/>
    <lineage>
        <taxon>Eukaryota</taxon>
        <taxon>Metazoa</taxon>
        <taxon>Ecdysozoa</taxon>
        <taxon>Arthropoda</taxon>
        <taxon>Hexapoda</taxon>
        <taxon>Collembola</taxon>
        <taxon>Entomobryomorpha</taxon>
        <taxon>Entomobryoidea</taxon>
        <taxon>Orchesellidae</taxon>
        <taxon>Orchesellinae</taxon>
        <taxon>Orchesella</taxon>
    </lineage>
</organism>
<feature type="region of interest" description="Disordered" evidence="4">
    <location>
        <begin position="309"/>
        <end position="401"/>
    </location>
</feature>
<dbReference type="InterPro" id="IPR001357">
    <property type="entry name" value="BRCT_dom"/>
</dbReference>
<dbReference type="PANTHER" id="PTHR24171">
    <property type="entry name" value="ANKYRIN REPEAT DOMAIN-CONTAINING PROTEIN 39-RELATED"/>
    <property type="match status" value="1"/>
</dbReference>
<dbReference type="PROSITE" id="PS50088">
    <property type="entry name" value="ANK_REPEAT"/>
    <property type="match status" value="2"/>
</dbReference>
<name>A0ABP1RPB7_9HEXA</name>
<feature type="repeat" description="ANK" evidence="3">
    <location>
        <begin position="654"/>
        <end position="686"/>
    </location>
</feature>
<dbReference type="Pfam" id="PF12796">
    <property type="entry name" value="Ank_2"/>
    <property type="match status" value="1"/>
</dbReference>
<keyword evidence="1" id="KW-0677">Repeat</keyword>
<feature type="region of interest" description="Disordered" evidence="4">
    <location>
        <begin position="39"/>
        <end position="60"/>
    </location>
</feature>
<dbReference type="Gene3D" id="3.40.50.10190">
    <property type="entry name" value="BRCT domain"/>
    <property type="match status" value="2"/>
</dbReference>
<evidence type="ECO:0000256" key="3">
    <source>
        <dbReference type="PROSITE-ProRule" id="PRU00023"/>
    </source>
</evidence>
<keyword evidence="2 3" id="KW-0040">ANK repeat</keyword>
<feature type="domain" description="BRCT" evidence="5">
    <location>
        <begin position="862"/>
        <end position="978"/>
    </location>
</feature>
<dbReference type="Proteomes" id="UP001642540">
    <property type="component" value="Unassembled WGS sequence"/>
</dbReference>
<feature type="domain" description="BRCT" evidence="5">
    <location>
        <begin position="751"/>
        <end position="826"/>
    </location>
</feature>
<feature type="compositionally biased region" description="Polar residues" evidence="4">
    <location>
        <begin position="370"/>
        <end position="379"/>
    </location>
</feature>
<dbReference type="InterPro" id="IPR036770">
    <property type="entry name" value="Ankyrin_rpt-contain_sf"/>
</dbReference>